<name>A0A8W8MDL3_MAGGI</name>
<evidence type="ECO:0000313" key="2">
    <source>
        <dbReference type="EnsemblMetazoa" id="G33192.1:cds"/>
    </source>
</evidence>
<organism evidence="2 3">
    <name type="scientific">Magallana gigas</name>
    <name type="common">Pacific oyster</name>
    <name type="synonym">Crassostrea gigas</name>
    <dbReference type="NCBI Taxonomy" id="29159"/>
    <lineage>
        <taxon>Eukaryota</taxon>
        <taxon>Metazoa</taxon>
        <taxon>Spiralia</taxon>
        <taxon>Lophotrochozoa</taxon>
        <taxon>Mollusca</taxon>
        <taxon>Bivalvia</taxon>
        <taxon>Autobranchia</taxon>
        <taxon>Pteriomorphia</taxon>
        <taxon>Ostreida</taxon>
        <taxon>Ostreoidea</taxon>
        <taxon>Ostreidae</taxon>
        <taxon>Magallana</taxon>
    </lineage>
</organism>
<dbReference type="Pfam" id="PF20231">
    <property type="entry name" value="DUF6589"/>
    <property type="match status" value="1"/>
</dbReference>
<protein>
    <recommendedName>
        <fullName evidence="1">DUF6589 domain-containing protein</fullName>
    </recommendedName>
</protein>
<dbReference type="AlphaFoldDB" id="A0A8W8MDL3"/>
<dbReference type="InterPro" id="IPR046496">
    <property type="entry name" value="DUF6589"/>
</dbReference>
<keyword evidence="3" id="KW-1185">Reference proteome</keyword>
<evidence type="ECO:0000259" key="1">
    <source>
        <dbReference type="Pfam" id="PF20231"/>
    </source>
</evidence>
<dbReference type="Proteomes" id="UP000005408">
    <property type="component" value="Unassembled WGS sequence"/>
</dbReference>
<dbReference type="OMA" id="PIADICH"/>
<dbReference type="EnsemblMetazoa" id="G33192.1">
    <property type="protein sequence ID" value="G33192.1:cds"/>
    <property type="gene ID" value="G33192"/>
</dbReference>
<reference evidence="2" key="1">
    <citation type="submission" date="2022-08" db="UniProtKB">
        <authorList>
            <consortium name="EnsemblMetazoa"/>
        </authorList>
    </citation>
    <scope>IDENTIFICATION</scope>
    <source>
        <strain evidence="2">05x7-T-G4-1.051#20</strain>
    </source>
</reference>
<proteinExistence type="predicted"/>
<dbReference type="OrthoDB" id="6141286at2759"/>
<accession>A0A8W8MDL3</accession>
<sequence>MIETLAKLTKSIYFQCIFTGFVKTPEKTRKPCIKLFTPSKIKVLFNTGKQIKSRTVKDAEFKRVIKAISSGQPKRSIAKFVYNSLLKDELIMCVIHDIKKDIMNLVSKKSNCCLRSAKCENLSNFKFDQLLFEVQLYAPVFYKTLSNTVKGSHEVAVIAAIITRNNNMHMSALHHITAQVLDHSGATDECISLFQKLGLSVSSSAAAKKKVDLAEYQNEHINSTVINEKRVLETSGMRDLKTSEIIGDNFDISKCPSNMSKEKQRKSLHWFLLIGLQKRIIGNSLSNQPPSLSISDVTNGVFIPTHLDCEFLEQNCLFHMMKIIVKYVACFKKYAPYLPEVIYHPHRAEMSRKSDFVVLDLLDKSENKSEDMISILEHIHMNYIAHTSDDNPKVIQKKVFGGDVLTNERAYSAQLAMMNGRSEFDQLAGVIHRPEGLHRMMNLCLVIAKKFCLLLFMNEKVFGLC</sequence>
<feature type="domain" description="DUF6589" evidence="1">
    <location>
        <begin position="299"/>
        <end position="449"/>
    </location>
</feature>
<evidence type="ECO:0000313" key="3">
    <source>
        <dbReference type="Proteomes" id="UP000005408"/>
    </source>
</evidence>